<dbReference type="RefSeq" id="WP_317994567.1">
    <property type="nucleotide sequence ID" value="NZ_AP025523.1"/>
</dbReference>
<feature type="binding site" evidence="6">
    <location>
        <position position="284"/>
    </location>
    <ligand>
        <name>FAD</name>
        <dbReference type="ChEBI" id="CHEBI:57692"/>
    </ligand>
</feature>
<name>A0AAN1XZ12_UNVUL</name>
<feature type="binding site" evidence="6">
    <location>
        <begin position="246"/>
        <end position="250"/>
    </location>
    <ligand>
        <name>FAD</name>
        <dbReference type="ChEBI" id="CHEBI:57692"/>
    </ligand>
</feature>
<dbReference type="PROSITE" id="PS00696">
    <property type="entry name" value="ETF_ALPHA"/>
    <property type="match status" value="1"/>
</dbReference>
<evidence type="ECO:0000256" key="4">
    <source>
        <dbReference type="ARBA" id="ARBA00022827"/>
    </source>
</evidence>
<feature type="domain" description="Electron transfer flavoprotein alpha/beta-subunit N-terminal" evidence="7">
    <location>
        <begin position="5"/>
        <end position="189"/>
    </location>
</feature>
<dbReference type="Pfam" id="PF01012">
    <property type="entry name" value="ETF"/>
    <property type="match status" value="1"/>
</dbReference>
<dbReference type="Pfam" id="PF00766">
    <property type="entry name" value="ETF_alpha"/>
    <property type="match status" value="1"/>
</dbReference>
<protein>
    <submittedName>
        <fullName evidence="8">Electron transfer flavoprotein subunit alpha</fullName>
    </submittedName>
</protein>
<evidence type="ECO:0000256" key="3">
    <source>
        <dbReference type="ARBA" id="ARBA00022630"/>
    </source>
</evidence>
<dbReference type="InterPro" id="IPR014731">
    <property type="entry name" value="ETF_asu_C"/>
</dbReference>
<dbReference type="GO" id="GO:0050660">
    <property type="term" value="F:flavin adenine dinucleotide binding"/>
    <property type="evidence" value="ECO:0007669"/>
    <property type="project" value="InterPro"/>
</dbReference>
<keyword evidence="4 6" id="KW-0274">FAD</keyword>
<dbReference type="PANTHER" id="PTHR43153">
    <property type="entry name" value="ELECTRON TRANSFER FLAVOPROTEIN ALPHA"/>
    <property type="match status" value="1"/>
</dbReference>
<dbReference type="InterPro" id="IPR018206">
    <property type="entry name" value="ETF_asu_C_CS"/>
</dbReference>
<dbReference type="AlphaFoldDB" id="A0AAN1XZ12"/>
<feature type="binding site" evidence="6">
    <location>
        <begin position="232"/>
        <end position="233"/>
    </location>
    <ligand>
        <name>FAD</name>
        <dbReference type="ChEBI" id="CHEBI:57692"/>
    </ligand>
</feature>
<organism evidence="8 9">
    <name type="scientific">Vulcanimicrobium alpinum</name>
    <dbReference type="NCBI Taxonomy" id="3016050"/>
    <lineage>
        <taxon>Bacteria</taxon>
        <taxon>Bacillati</taxon>
        <taxon>Vulcanimicrobiota</taxon>
        <taxon>Vulcanimicrobiia</taxon>
        <taxon>Vulcanimicrobiales</taxon>
        <taxon>Vulcanimicrobiaceae</taxon>
        <taxon>Vulcanimicrobium</taxon>
    </lineage>
</organism>
<keyword evidence="5" id="KW-0249">Electron transport</keyword>
<feature type="binding site" evidence="6">
    <location>
        <begin position="263"/>
        <end position="270"/>
    </location>
    <ligand>
        <name>FAD</name>
        <dbReference type="ChEBI" id="CHEBI:57692"/>
    </ligand>
</feature>
<dbReference type="EMBL" id="AP025523">
    <property type="protein sequence ID" value="BDE06938.1"/>
    <property type="molecule type" value="Genomic_DNA"/>
</dbReference>
<dbReference type="KEGG" id="vab:WPS_22140"/>
<evidence type="ECO:0000313" key="9">
    <source>
        <dbReference type="Proteomes" id="UP001317532"/>
    </source>
</evidence>
<feature type="binding site" evidence="6">
    <location>
        <position position="206"/>
    </location>
    <ligand>
        <name>FAD</name>
        <dbReference type="ChEBI" id="CHEBI:57692"/>
    </ligand>
</feature>
<dbReference type="SUPFAM" id="SSF52402">
    <property type="entry name" value="Adenine nucleotide alpha hydrolases-like"/>
    <property type="match status" value="1"/>
</dbReference>
<evidence type="ECO:0000313" key="8">
    <source>
        <dbReference type="EMBL" id="BDE06938.1"/>
    </source>
</evidence>
<dbReference type="SMART" id="SM00893">
    <property type="entry name" value="ETF"/>
    <property type="match status" value="1"/>
</dbReference>
<dbReference type="PIRSF" id="PIRSF000089">
    <property type="entry name" value="Electra_flavoP_a"/>
    <property type="match status" value="1"/>
</dbReference>
<evidence type="ECO:0000256" key="6">
    <source>
        <dbReference type="PIRSR" id="PIRSR000089-1"/>
    </source>
</evidence>
<dbReference type="Proteomes" id="UP001317532">
    <property type="component" value="Chromosome"/>
</dbReference>
<reference evidence="8 9" key="1">
    <citation type="journal article" date="2022" name="ISME Commun">
        <title>Vulcanimicrobium alpinus gen. nov. sp. nov., the first cultivated representative of the candidate phylum 'Eremiobacterota', is a metabolically versatile aerobic anoxygenic phototroph.</title>
        <authorList>
            <person name="Yabe S."/>
            <person name="Muto K."/>
            <person name="Abe K."/>
            <person name="Yokota A."/>
            <person name="Staudigel H."/>
            <person name="Tebo B.M."/>
        </authorList>
    </citation>
    <scope>NUCLEOTIDE SEQUENCE [LARGE SCALE GENOMIC DNA]</scope>
    <source>
        <strain evidence="8 9">WC8-2</strain>
    </source>
</reference>
<dbReference type="Gene3D" id="3.40.50.620">
    <property type="entry name" value="HUPs"/>
    <property type="match status" value="1"/>
</dbReference>
<dbReference type="InterPro" id="IPR029035">
    <property type="entry name" value="DHS-like_NAD/FAD-binding_dom"/>
</dbReference>
<dbReference type="PANTHER" id="PTHR43153:SF1">
    <property type="entry name" value="ELECTRON TRANSFER FLAVOPROTEIN SUBUNIT ALPHA, MITOCHONDRIAL"/>
    <property type="match status" value="1"/>
</dbReference>
<sequence length="322" mass="32773">MIQNVIAFVEHKHGTVRRVSFEAATQARALADKLGGKVHAVVVGDGAQTAAEALKKYPVDQIHVSDDTRFLENAVDALETVAKAAGNGLVLVGNTMLGRDVGSRFAARVDCGMNADVVDFTTDGGIAAVMPKLGGLVITTCALDGDFGVAAIRPNVFSAKETSGAGEIVQIPSSGKASAITVEDEVEEAAAELGVEEASVVVSGGRGMGGPEPFTTILKDLADAFGGAVGASRAAVDAGWVSHGHQVGQTGKTVSPPLYIAVGISGAIQHKVGMRTSETIVAINKDANAPIAEFADLLVVGDAFAIVPELANAVRDAKAAHA</sequence>
<evidence type="ECO:0000256" key="1">
    <source>
        <dbReference type="ARBA" id="ARBA00005817"/>
    </source>
</evidence>
<evidence type="ECO:0000256" key="5">
    <source>
        <dbReference type="ARBA" id="ARBA00022982"/>
    </source>
</evidence>
<gene>
    <name evidence="8" type="primary">etfA</name>
    <name evidence="8" type="ORF">WPS_22140</name>
</gene>
<keyword evidence="9" id="KW-1185">Reference proteome</keyword>
<keyword evidence="2" id="KW-0813">Transport</keyword>
<keyword evidence="3" id="KW-0285">Flavoprotein</keyword>
<proteinExistence type="inferred from homology"/>
<dbReference type="GO" id="GO:0033539">
    <property type="term" value="P:fatty acid beta-oxidation using acyl-CoA dehydrogenase"/>
    <property type="evidence" value="ECO:0007669"/>
    <property type="project" value="TreeGrafter"/>
</dbReference>
<evidence type="ECO:0000259" key="7">
    <source>
        <dbReference type="SMART" id="SM00893"/>
    </source>
</evidence>
<dbReference type="GO" id="GO:0009055">
    <property type="term" value="F:electron transfer activity"/>
    <property type="evidence" value="ECO:0007669"/>
    <property type="project" value="InterPro"/>
</dbReference>
<evidence type="ECO:0000256" key="2">
    <source>
        <dbReference type="ARBA" id="ARBA00022448"/>
    </source>
</evidence>
<comment type="similarity">
    <text evidence="1">Belongs to the ETF alpha-subunit/FixB family.</text>
</comment>
<dbReference type="InterPro" id="IPR014730">
    <property type="entry name" value="ETF_a/b_N"/>
</dbReference>
<dbReference type="SUPFAM" id="SSF52467">
    <property type="entry name" value="DHS-like NAD/FAD-binding domain"/>
    <property type="match status" value="1"/>
</dbReference>
<dbReference type="InterPro" id="IPR001308">
    <property type="entry name" value="ETF_a/FixB"/>
</dbReference>
<comment type="cofactor">
    <cofactor evidence="6">
        <name>FAD</name>
        <dbReference type="ChEBI" id="CHEBI:57692"/>
    </cofactor>
    <text evidence="6">Binds 1 FAD per dimer.</text>
</comment>
<accession>A0AAN1XZ12</accession>
<dbReference type="InterPro" id="IPR014729">
    <property type="entry name" value="Rossmann-like_a/b/a_fold"/>
</dbReference>
<dbReference type="Gene3D" id="3.40.50.1220">
    <property type="entry name" value="TPP-binding domain"/>
    <property type="match status" value="1"/>
</dbReference>